<organism evidence="2 3">
    <name type="scientific">Lupinus angustifolius</name>
    <name type="common">Narrow-leaved blue lupine</name>
    <dbReference type="NCBI Taxonomy" id="3871"/>
    <lineage>
        <taxon>Eukaryota</taxon>
        <taxon>Viridiplantae</taxon>
        <taxon>Streptophyta</taxon>
        <taxon>Embryophyta</taxon>
        <taxon>Tracheophyta</taxon>
        <taxon>Spermatophyta</taxon>
        <taxon>Magnoliopsida</taxon>
        <taxon>eudicotyledons</taxon>
        <taxon>Gunneridae</taxon>
        <taxon>Pentapetalae</taxon>
        <taxon>rosids</taxon>
        <taxon>fabids</taxon>
        <taxon>Fabales</taxon>
        <taxon>Fabaceae</taxon>
        <taxon>Papilionoideae</taxon>
        <taxon>50 kb inversion clade</taxon>
        <taxon>genistoids sensu lato</taxon>
        <taxon>core genistoids</taxon>
        <taxon>Genisteae</taxon>
        <taxon>Lupinus</taxon>
    </lineage>
</organism>
<evidence type="ECO:0000313" key="3">
    <source>
        <dbReference type="Proteomes" id="UP000188354"/>
    </source>
</evidence>
<evidence type="ECO:0000313" key="2">
    <source>
        <dbReference type="EMBL" id="OIW21034.1"/>
    </source>
</evidence>
<name>A0A394DD76_LUPAN</name>
<reference evidence="2 3" key="1">
    <citation type="journal article" date="2017" name="Plant Biotechnol. J.">
        <title>A comprehensive draft genome sequence for lupin (Lupinus angustifolius), an emerging health food: insights into plant-microbe interactions and legume evolution.</title>
        <authorList>
            <person name="Hane J.K."/>
            <person name="Ming Y."/>
            <person name="Kamphuis L.G."/>
            <person name="Nelson M.N."/>
            <person name="Garg G."/>
            <person name="Atkins C.A."/>
            <person name="Bayer P.E."/>
            <person name="Bravo A."/>
            <person name="Bringans S."/>
            <person name="Cannon S."/>
            <person name="Edwards D."/>
            <person name="Foley R."/>
            <person name="Gao L.L."/>
            <person name="Harrison M.J."/>
            <person name="Huang W."/>
            <person name="Hurgobin B."/>
            <person name="Li S."/>
            <person name="Liu C.W."/>
            <person name="McGrath A."/>
            <person name="Morahan G."/>
            <person name="Murray J."/>
            <person name="Weller J."/>
            <person name="Jian J."/>
            <person name="Singh K.B."/>
        </authorList>
    </citation>
    <scope>NUCLEOTIDE SEQUENCE [LARGE SCALE GENOMIC DNA]</scope>
    <source>
        <strain evidence="3">cv. Tanjil</strain>
        <tissue evidence="2">Whole plant</tissue>
    </source>
</reference>
<accession>A0A394DD76</accession>
<comment type="caution">
    <text evidence="2">The sequence shown here is derived from an EMBL/GenBank/DDBJ whole genome shotgun (WGS) entry which is preliminary data.</text>
</comment>
<dbReference type="EMBL" id="MLAU01018338">
    <property type="protein sequence ID" value="OIW21034.1"/>
    <property type="molecule type" value="Genomic_DNA"/>
</dbReference>
<keyword evidence="3" id="KW-1185">Reference proteome</keyword>
<gene>
    <name evidence="2" type="ORF">TanjilG_28260</name>
</gene>
<sequence>MRECERPPWREHSRGRQSRRDSFRVGRHWVYLGTLSEASLYHIRKPSYKDRRSYVEAVKGEASGVEKEGESKAAECFMKNPGTMGGADTPHFLGV</sequence>
<dbReference type="Gramene" id="OIW21034">
    <property type="protein sequence ID" value="OIW21034"/>
    <property type="gene ID" value="TanjilG_28260"/>
</dbReference>
<dbReference type="Proteomes" id="UP000188354">
    <property type="component" value="Unassembled WGS sequence"/>
</dbReference>
<feature type="region of interest" description="Disordered" evidence="1">
    <location>
        <begin position="1"/>
        <end position="21"/>
    </location>
</feature>
<evidence type="ECO:0000256" key="1">
    <source>
        <dbReference type="SAM" id="MobiDB-lite"/>
    </source>
</evidence>
<protein>
    <submittedName>
        <fullName evidence="2">Uncharacterized protein</fullName>
    </submittedName>
</protein>
<dbReference type="AlphaFoldDB" id="A0A394DD76"/>
<proteinExistence type="predicted"/>